<comment type="caution">
    <text evidence="1">The sequence shown here is derived from an EMBL/GenBank/DDBJ whole genome shotgun (WGS) entry which is preliminary data.</text>
</comment>
<organism evidence="1 2">
    <name type="scientific">Araneus ventricosus</name>
    <name type="common">Orbweaver spider</name>
    <name type="synonym">Epeira ventricosa</name>
    <dbReference type="NCBI Taxonomy" id="182803"/>
    <lineage>
        <taxon>Eukaryota</taxon>
        <taxon>Metazoa</taxon>
        <taxon>Ecdysozoa</taxon>
        <taxon>Arthropoda</taxon>
        <taxon>Chelicerata</taxon>
        <taxon>Arachnida</taxon>
        <taxon>Araneae</taxon>
        <taxon>Araneomorphae</taxon>
        <taxon>Entelegynae</taxon>
        <taxon>Araneoidea</taxon>
        <taxon>Araneidae</taxon>
        <taxon>Araneus</taxon>
    </lineage>
</organism>
<sequence length="56" mass="6363">MGEVVSLFRVIRASSSGAGPWRLVRALIQLVYDYPFKPVRDRHGLRRGDRPLVLVS</sequence>
<feature type="non-terminal residue" evidence="1">
    <location>
        <position position="56"/>
    </location>
</feature>
<reference evidence="1 2" key="1">
    <citation type="journal article" date="2019" name="Sci. Rep.">
        <title>Orb-weaving spider Araneus ventricosus genome elucidates the spidroin gene catalogue.</title>
        <authorList>
            <person name="Kono N."/>
            <person name="Nakamura H."/>
            <person name="Ohtoshi R."/>
            <person name="Moran D.A.P."/>
            <person name="Shinohara A."/>
            <person name="Yoshida Y."/>
            <person name="Fujiwara M."/>
            <person name="Mori M."/>
            <person name="Tomita M."/>
            <person name="Arakawa K."/>
        </authorList>
    </citation>
    <scope>NUCLEOTIDE SEQUENCE [LARGE SCALE GENOMIC DNA]</scope>
</reference>
<keyword evidence="2" id="KW-1185">Reference proteome</keyword>
<proteinExistence type="predicted"/>
<protein>
    <submittedName>
        <fullName evidence="1">Uncharacterized protein</fullName>
    </submittedName>
</protein>
<accession>A0A4Y2IS17</accession>
<evidence type="ECO:0000313" key="1">
    <source>
        <dbReference type="EMBL" id="GBM80464.1"/>
    </source>
</evidence>
<gene>
    <name evidence="1" type="ORF">AVEN_57301_1</name>
</gene>
<name>A0A4Y2IS17_ARAVE</name>
<dbReference type="Proteomes" id="UP000499080">
    <property type="component" value="Unassembled WGS sequence"/>
</dbReference>
<dbReference type="EMBL" id="BGPR01002885">
    <property type="protein sequence ID" value="GBM80464.1"/>
    <property type="molecule type" value="Genomic_DNA"/>
</dbReference>
<dbReference type="AlphaFoldDB" id="A0A4Y2IS17"/>
<evidence type="ECO:0000313" key="2">
    <source>
        <dbReference type="Proteomes" id="UP000499080"/>
    </source>
</evidence>